<reference evidence="2 4" key="1">
    <citation type="submission" date="2019-03" db="EMBL/GenBank/DDBJ databases">
        <title>Vagococcus sp. was isolated fron gut of Carduelis flavirostris.</title>
        <authorList>
            <person name="Ge Y."/>
        </authorList>
    </citation>
    <scope>NUCLEOTIDE SEQUENCE [LARGE SCALE GENOMIC DNA]</scope>
    <source>
        <strain evidence="2 4">CF-210</strain>
    </source>
</reference>
<evidence type="ECO:0000313" key="4">
    <source>
        <dbReference type="Proteomes" id="UP000297725"/>
    </source>
</evidence>
<sequence>MASSEIRGFRRTAQFNLRKWRFYEKNIVAIQSEERLYNYAVCFFQALKRMDREELELLAQRWYLSNEPCLFNYAYGSYMSVKPVDYPTIANKMAIDKELLPSLYGKAESKLGRIMDELASQVEWEHNNSKLDDIEWKVTRYFKDNQERMILEKAFDEIRVRRGGKAEHEFNHWFADNENRTDFINELMKYIREKYSN</sequence>
<proteinExistence type="predicted"/>
<dbReference type="EMBL" id="CP038865">
    <property type="protein sequence ID" value="QCA28892.1"/>
    <property type="molecule type" value="Genomic_DNA"/>
</dbReference>
<name>A0AAJ5EFZ3_9ENTE</name>
<organism evidence="2 4">
    <name type="scientific">Vagococcus xieshaowenii</name>
    <dbReference type="NCBI Taxonomy" id="2562451"/>
    <lineage>
        <taxon>Bacteria</taxon>
        <taxon>Bacillati</taxon>
        <taxon>Bacillota</taxon>
        <taxon>Bacilli</taxon>
        <taxon>Lactobacillales</taxon>
        <taxon>Enterococcaceae</taxon>
        <taxon>Vagococcus</taxon>
    </lineage>
</organism>
<dbReference type="AlphaFoldDB" id="A0AAJ5EFZ3"/>
<evidence type="ECO:0000313" key="1">
    <source>
        <dbReference type="EMBL" id="QCA28892.1"/>
    </source>
</evidence>
<keyword evidence="3" id="KW-1185">Reference proteome</keyword>
<dbReference type="Proteomes" id="UP000296883">
    <property type="component" value="Chromosome"/>
</dbReference>
<reference evidence="1 3" key="2">
    <citation type="journal article" date="2020" name="Int. J. Syst. Evol. Microbiol.">
        <title>Vagococcus xieshaowenii sp. nov., isolated from snow finch (Montifringilla taczanowskii) cloacal content.</title>
        <authorList>
            <person name="Ge Y."/>
            <person name="Yang J."/>
            <person name="Lai X.H."/>
            <person name="Zhang G."/>
            <person name="Jin D."/>
            <person name="Lu S."/>
            <person name="Wang B."/>
            <person name="Huang Y."/>
            <person name="Huang Y."/>
            <person name="Ren Z."/>
            <person name="Zhang X."/>
            <person name="Xu J."/>
        </authorList>
    </citation>
    <scope>NUCLEOTIDE SEQUENCE [LARGE SCALE GENOMIC DNA]</scope>
    <source>
        <strain evidence="3">personal::cf-49</strain>
        <strain evidence="1">Personal::cf-49</strain>
    </source>
</reference>
<dbReference type="RefSeq" id="WP_135253344.1">
    <property type="nucleotide sequence ID" value="NZ_CP038865.1"/>
</dbReference>
<evidence type="ECO:0000313" key="3">
    <source>
        <dbReference type="Proteomes" id="UP000296883"/>
    </source>
</evidence>
<dbReference type="EMBL" id="SRHU01000002">
    <property type="protein sequence ID" value="TFZ43310.1"/>
    <property type="molecule type" value="Genomic_DNA"/>
</dbReference>
<dbReference type="Proteomes" id="UP000297725">
    <property type="component" value="Unassembled WGS sequence"/>
</dbReference>
<evidence type="ECO:0000313" key="2">
    <source>
        <dbReference type="EMBL" id="TFZ43310.1"/>
    </source>
</evidence>
<gene>
    <name evidence="2" type="ORF">E4031_00370</name>
    <name evidence="1" type="ORF">E4Z98_06000</name>
</gene>
<accession>A0AAJ5EFZ3</accession>
<protein>
    <submittedName>
        <fullName evidence="2">Uncharacterized protein</fullName>
    </submittedName>
</protein>